<comment type="caution">
    <text evidence="2">The sequence shown here is derived from an EMBL/GenBank/DDBJ whole genome shotgun (WGS) entry which is preliminary data.</text>
</comment>
<proteinExistence type="predicted"/>
<gene>
    <name evidence="2" type="ORF">A3D53_02920</name>
</gene>
<dbReference type="InterPro" id="IPR008894">
    <property type="entry name" value="QdtA_cupin_dom"/>
</dbReference>
<dbReference type="EMBL" id="MFQA01000045">
    <property type="protein sequence ID" value="OGH68391.1"/>
    <property type="molecule type" value="Genomic_DNA"/>
</dbReference>
<name>A0A1F6M9U6_9BACT</name>
<dbReference type="InterPro" id="IPR011051">
    <property type="entry name" value="RmlC_Cupin_sf"/>
</dbReference>
<organism evidence="2 3">
    <name type="scientific">Candidatus Magasanikbacteria bacterium RIFCSPHIGHO2_02_FULL_45_10</name>
    <dbReference type="NCBI Taxonomy" id="1798679"/>
    <lineage>
        <taxon>Bacteria</taxon>
        <taxon>Candidatus Magasanikiibacteriota</taxon>
    </lineage>
</organism>
<dbReference type="InterPro" id="IPR014710">
    <property type="entry name" value="RmlC-like_jellyroll"/>
</dbReference>
<evidence type="ECO:0000313" key="2">
    <source>
        <dbReference type="EMBL" id="OGH68391.1"/>
    </source>
</evidence>
<sequence>MHITKNIMPEFVDNRGSITKILDDGKTAPRSILYIVSKKGSVRANHYHKEDSHYVYLLSGKMEYFEAPVKDGIPDQSKRESVVLASGDMVYSPPMLAHAMRFLEDTTWVVLAMNSRSQDHYEADTVRVKLI</sequence>
<protein>
    <recommendedName>
        <fullName evidence="1">Sugar 3,4-ketoisomerase QdtA cupin domain-containing protein</fullName>
    </recommendedName>
</protein>
<reference evidence="2 3" key="1">
    <citation type="journal article" date="2016" name="Nat. Commun.">
        <title>Thousands of microbial genomes shed light on interconnected biogeochemical processes in an aquifer system.</title>
        <authorList>
            <person name="Anantharaman K."/>
            <person name="Brown C.T."/>
            <person name="Hug L.A."/>
            <person name="Sharon I."/>
            <person name="Castelle C.J."/>
            <person name="Probst A.J."/>
            <person name="Thomas B.C."/>
            <person name="Singh A."/>
            <person name="Wilkins M.J."/>
            <person name="Karaoz U."/>
            <person name="Brodie E.L."/>
            <person name="Williams K.H."/>
            <person name="Hubbard S.S."/>
            <person name="Banfield J.F."/>
        </authorList>
    </citation>
    <scope>NUCLEOTIDE SEQUENCE [LARGE SCALE GENOMIC DNA]</scope>
</reference>
<dbReference type="Pfam" id="PF05523">
    <property type="entry name" value="FdtA"/>
    <property type="match status" value="1"/>
</dbReference>
<evidence type="ECO:0000313" key="3">
    <source>
        <dbReference type="Proteomes" id="UP000176413"/>
    </source>
</evidence>
<dbReference type="SUPFAM" id="SSF51182">
    <property type="entry name" value="RmlC-like cupins"/>
    <property type="match status" value="1"/>
</dbReference>
<feature type="domain" description="Sugar 3,4-ketoisomerase QdtA cupin" evidence="1">
    <location>
        <begin position="8"/>
        <end position="124"/>
    </location>
</feature>
<dbReference type="Gene3D" id="2.60.120.10">
    <property type="entry name" value="Jelly Rolls"/>
    <property type="match status" value="1"/>
</dbReference>
<accession>A0A1F6M9U6</accession>
<evidence type="ECO:0000259" key="1">
    <source>
        <dbReference type="Pfam" id="PF05523"/>
    </source>
</evidence>
<dbReference type="Proteomes" id="UP000176413">
    <property type="component" value="Unassembled WGS sequence"/>
</dbReference>
<dbReference type="AlphaFoldDB" id="A0A1F6M9U6"/>